<comment type="subcellular location">
    <subcellularLocation>
        <location evidence="9">Mitochondrion outer membrane</location>
        <topology evidence="9">Single-pass type IV membrane protein</topology>
    </subcellularLocation>
    <subcellularLocation>
        <location evidence="9">Peroxisome</location>
    </subcellularLocation>
</comment>
<dbReference type="PANTHER" id="PTHR16501">
    <property type="entry name" value="TRANSPORT AND GOLGI ORGANIZATION PROTEIN 11"/>
    <property type="match status" value="1"/>
</dbReference>
<evidence type="ECO:0000256" key="6">
    <source>
        <dbReference type="ARBA" id="ARBA00023128"/>
    </source>
</evidence>
<evidence type="ECO:0000256" key="3">
    <source>
        <dbReference type="ARBA" id="ARBA00022787"/>
    </source>
</evidence>
<keyword evidence="3 9" id="KW-1000">Mitochondrion outer membrane</keyword>
<feature type="domain" description="Mff-like" evidence="11">
    <location>
        <begin position="178"/>
        <end position="228"/>
    </location>
</feature>
<dbReference type="Proteomes" id="UP001208570">
    <property type="component" value="Unassembled WGS sequence"/>
</dbReference>
<dbReference type="InterPro" id="IPR039433">
    <property type="entry name" value="Mff-like_dom"/>
</dbReference>
<protein>
    <recommendedName>
        <fullName evidence="9">Mitochondrial fission factor</fullName>
    </recommendedName>
</protein>
<dbReference type="GO" id="GO:0005777">
    <property type="term" value="C:peroxisome"/>
    <property type="evidence" value="ECO:0007669"/>
    <property type="project" value="UniProtKB-SubCell"/>
</dbReference>
<evidence type="ECO:0000313" key="13">
    <source>
        <dbReference type="Proteomes" id="UP001208570"/>
    </source>
</evidence>
<evidence type="ECO:0000256" key="2">
    <source>
        <dbReference type="ARBA" id="ARBA00022692"/>
    </source>
</evidence>
<evidence type="ECO:0000256" key="1">
    <source>
        <dbReference type="ARBA" id="ARBA00009806"/>
    </source>
</evidence>
<organism evidence="12 13">
    <name type="scientific">Paralvinella palmiformis</name>
    <dbReference type="NCBI Taxonomy" id="53620"/>
    <lineage>
        <taxon>Eukaryota</taxon>
        <taxon>Metazoa</taxon>
        <taxon>Spiralia</taxon>
        <taxon>Lophotrochozoa</taxon>
        <taxon>Annelida</taxon>
        <taxon>Polychaeta</taxon>
        <taxon>Sedentaria</taxon>
        <taxon>Canalipalpata</taxon>
        <taxon>Terebellida</taxon>
        <taxon>Terebelliformia</taxon>
        <taxon>Alvinellidae</taxon>
        <taxon>Paralvinella</taxon>
    </lineage>
</organism>
<keyword evidence="8 9" id="KW-0576">Peroxisome</keyword>
<dbReference type="GO" id="GO:0000266">
    <property type="term" value="P:mitochondrial fission"/>
    <property type="evidence" value="ECO:0007669"/>
    <property type="project" value="UniProtKB-UniRule"/>
</dbReference>
<proteinExistence type="inferred from homology"/>
<dbReference type="AlphaFoldDB" id="A0AAD9NA30"/>
<dbReference type="InterPro" id="IPR008518">
    <property type="entry name" value="Mff/Tango-11"/>
</dbReference>
<comment type="similarity">
    <text evidence="1 9">Belongs to the Tango11 family.</text>
</comment>
<accession>A0AAD9NA30</accession>
<evidence type="ECO:0000256" key="4">
    <source>
        <dbReference type="ARBA" id="ARBA00022989"/>
    </source>
</evidence>
<feature type="region of interest" description="Disordered" evidence="10">
    <location>
        <begin position="124"/>
        <end position="145"/>
    </location>
</feature>
<dbReference type="EMBL" id="JAODUP010000130">
    <property type="protein sequence ID" value="KAK2160586.1"/>
    <property type="molecule type" value="Genomic_DNA"/>
</dbReference>
<keyword evidence="2" id="KW-0812">Transmembrane</keyword>
<keyword evidence="13" id="KW-1185">Reference proteome</keyword>
<dbReference type="PANTHER" id="PTHR16501:SF6">
    <property type="entry name" value="TRANSPORT AND GOLGI ORGANIZATION PROTEIN 11"/>
    <property type="match status" value="1"/>
</dbReference>
<evidence type="ECO:0000256" key="9">
    <source>
        <dbReference type="RuleBase" id="RU368040"/>
    </source>
</evidence>
<keyword evidence="5" id="KW-0175">Coiled coil</keyword>
<dbReference type="Pfam" id="PF05644">
    <property type="entry name" value="Miff"/>
    <property type="match status" value="2"/>
</dbReference>
<sequence>MSNPANRLPPEYDEMQPHNYDPEFTADISTKMRVPDKIAAFNGSTMMNGPRYDDMYNNDHQRSARMNVPDKIVVMGQEQSVGVRAPPDLHLDMGAFPNVKDIPLSLSTPPRVLKVDEIMHSEEEARQNLEEPETTSLISDEPPNGYLCRTPHKDNSESLHHQALLATPGDHLLISDREDEITVLRKQIAKLSYHVVRLEEDNARRWQRELILYPIVLSYLLLQAAKWFFSSK</sequence>
<gene>
    <name evidence="12" type="ORF">LSH36_130g05025</name>
</gene>
<evidence type="ECO:0000256" key="7">
    <source>
        <dbReference type="ARBA" id="ARBA00023136"/>
    </source>
</evidence>
<reference evidence="12" key="1">
    <citation type="journal article" date="2023" name="Mol. Biol. Evol.">
        <title>Third-Generation Sequencing Reveals the Adaptive Role of the Epigenome in Three Deep-Sea Polychaetes.</title>
        <authorList>
            <person name="Perez M."/>
            <person name="Aroh O."/>
            <person name="Sun Y."/>
            <person name="Lan Y."/>
            <person name="Juniper S.K."/>
            <person name="Young C.R."/>
            <person name="Angers B."/>
            <person name="Qian P.Y."/>
        </authorList>
    </citation>
    <scope>NUCLEOTIDE SEQUENCE</scope>
    <source>
        <strain evidence="12">P08H-3</strain>
    </source>
</reference>
<evidence type="ECO:0000256" key="10">
    <source>
        <dbReference type="SAM" id="MobiDB-lite"/>
    </source>
</evidence>
<evidence type="ECO:0000313" key="12">
    <source>
        <dbReference type="EMBL" id="KAK2160586.1"/>
    </source>
</evidence>
<evidence type="ECO:0000256" key="5">
    <source>
        <dbReference type="ARBA" id="ARBA00023054"/>
    </source>
</evidence>
<dbReference type="GO" id="GO:0090141">
    <property type="term" value="P:positive regulation of mitochondrial fission"/>
    <property type="evidence" value="ECO:0007669"/>
    <property type="project" value="UniProtKB-UniRule"/>
</dbReference>
<keyword evidence="4" id="KW-1133">Transmembrane helix</keyword>
<dbReference type="GO" id="GO:0090314">
    <property type="term" value="P:positive regulation of protein targeting to membrane"/>
    <property type="evidence" value="ECO:0007669"/>
    <property type="project" value="UniProtKB-UniRule"/>
</dbReference>
<dbReference type="GO" id="GO:0005741">
    <property type="term" value="C:mitochondrial outer membrane"/>
    <property type="evidence" value="ECO:0007669"/>
    <property type="project" value="UniProtKB-SubCell"/>
</dbReference>
<comment type="function">
    <text evidence="9">Plays a role in mitochondrial and peroxisomal fission. Promotes the recruitment and association of the fission mediator dynamin-related protein 1 (DNM1L) to the mitochondrial surface.</text>
</comment>
<keyword evidence="6 9" id="KW-0496">Mitochondrion</keyword>
<comment type="caution">
    <text evidence="12">The sequence shown here is derived from an EMBL/GenBank/DDBJ whole genome shotgun (WGS) entry which is preliminary data.</text>
</comment>
<evidence type="ECO:0000256" key="8">
    <source>
        <dbReference type="ARBA" id="ARBA00023140"/>
    </source>
</evidence>
<evidence type="ECO:0000259" key="11">
    <source>
        <dbReference type="Pfam" id="PF05644"/>
    </source>
</evidence>
<keyword evidence="7" id="KW-0472">Membrane</keyword>
<feature type="domain" description="Mff-like" evidence="11">
    <location>
        <begin position="14"/>
        <end position="130"/>
    </location>
</feature>
<name>A0AAD9NA30_9ANNE</name>